<dbReference type="Proteomes" id="UP000288293">
    <property type="component" value="Unassembled WGS sequence"/>
</dbReference>
<feature type="transmembrane region" description="Helical" evidence="1">
    <location>
        <begin position="92"/>
        <end position="116"/>
    </location>
</feature>
<keyword evidence="1" id="KW-1133">Transmembrane helix</keyword>
<sequence>MMLFNILLPRLVKPLYLLVMLSYVPPFVWFLVTGQGIYQHGYHLLLVLLASGVATGAAVRWPLLATFLLASMLLNLLILLLDAFGLRLDMGISLGALLLLALSVIWYYAVWVLIMWSRWRAKKGK</sequence>
<evidence type="ECO:0000313" key="3">
    <source>
        <dbReference type="Proteomes" id="UP000288293"/>
    </source>
</evidence>
<keyword evidence="1" id="KW-0472">Membrane</keyword>
<feature type="transmembrane region" description="Helical" evidence="1">
    <location>
        <begin position="12"/>
        <end position="31"/>
    </location>
</feature>
<evidence type="ECO:0000256" key="1">
    <source>
        <dbReference type="SAM" id="Phobius"/>
    </source>
</evidence>
<dbReference type="RefSeq" id="WP_126803613.1">
    <property type="nucleotide sequence ID" value="NZ_PIPL01000001.1"/>
</dbReference>
<evidence type="ECO:0000313" key="2">
    <source>
        <dbReference type="EMBL" id="RUO26799.1"/>
    </source>
</evidence>
<keyword evidence="1" id="KW-0812">Transmembrane</keyword>
<reference evidence="2 3" key="1">
    <citation type="journal article" date="2011" name="Front. Microbiol.">
        <title>Genomic signatures of strain selection and enhancement in Bacillus atrophaeus var. globigii, a historical biowarfare simulant.</title>
        <authorList>
            <person name="Gibbons H.S."/>
            <person name="Broomall S.M."/>
            <person name="McNew L.A."/>
            <person name="Daligault H."/>
            <person name="Chapman C."/>
            <person name="Bruce D."/>
            <person name="Karavis M."/>
            <person name="Krepps M."/>
            <person name="McGregor P.A."/>
            <person name="Hong C."/>
            <person name="Park K.H."/>
            <person name="Akmal A."/>
            <person name="Feldman A."/>
            <person name="Lin J.S."/>
            <person name="Chang W.E."/>
            <person name="Higgs B.W."/>
            <person name="Demirev P."/>
            <person name="Lindquist J."/>
            <person name="Liem A."/>
            <person name="Fochler E."/>
            <person name="Read T.D."/>
            <person name="Tapia R."/>
            <person name="Johnson S."/>
            <person name="Bishop-Lilly K.A."/>
            <person name="Detter C."/>
            <person name="Han C."/>
            <person name="Sozhamannan S."/>
            <person name="Rosenzweig C.N."/>
            <person name="Skowronski E.W."/>
        </authorList>
    </citation>
    <scope>NUCLEOTIDE SEQUENCE [LARGE SCALE GENOMIC DNA]</scope>
    <source>
        <strain evidence="2 3">MLST1</strain>
    </source>
</reference>
<dbReference type="AlphaFoldDB" id="A0A432W9M2"/>
<gene>
    <name evidence="2" type="ORF">CWE09_08935</name>
</gene>
<protein>
    <submittedName>
        <fullName evidence="2">Uncharacterized protein</fullName>
    </submittedName>
</protein>
<proteinExistence type="predicted"/>
<accession>A0A432W9M2</accession>
<feature type="transmembrane region" description="Helical" evidence="1">
    <location>
        <begin position="66"/>
        <end position="86"/>
    </location>
</feature>
<keyword evidence="3" id="KW-1185">Reference proteome</keyword>
<name>A0A432W9M2_9GAMM</name>
<comment type="caution">
    <text evidence="2">The sequence shown here is derived from an EMBL/GenBank/DDBJ whole genome shotgun (WGS) entry which is preliminary data.</text>
</comment>
<dbReference type="EMBL" id="PIPL01000001">
    <property type="protein sequence ID" value="RUO26799.1"/>
    <property type="molecule type" value="Genomic_DNA"/>
</dbReference>
<feature type="transmembrane region" description="Helical" evidence="1">
    <location>
        <begin position="37"/>
        <end position="59"/>
    </location>
</feature>
<dbReference type="OrthoDB" id="6402489at2"/>
<organism evidence="2 3">
    <name type="scientific">Aliidiomarina minuta</name>
    <dbReference type="NCBI Taxonomy" id="880057"/>
    <lineage>
        <taxon>Bacteria</taxon>
        <taxon>Pseudomonadati</taxon>
        <taxon>Pseudomonadota</taxon>
        <taxon>Gammaproteobacteria</taxon>
        <taxon>Alteromonadales</taxon>
        <taxon>Idiomarinaceae</taxon>
        <taxon>Aliidiomarina</taxon>
    </lineage>
</organism>